<feature type="compositionally biased region" description="Polar residues" evidence="1">
    <location>
        <begin position="180"/>
        <end position="193"/>
    </location>
</feature>
<feature type="transmembrane region" description="Helical" evidence="2">
    <location>
        <begin position="105"/>
        <end position="123"/>
    </location>
</feature>
<accession>A0A6P4ZYP3</accession>
<evidence type="ECO:0000256" key="2">
    <source>
        <dbReference type="SAM" id="Phobius"/>
    </source>
</evidence>
<dbReference type="KEGG" id="bbel:109486819"/>
<gene>
    <name evidence="4" type="primary">LOC109486819</name>
</gene>
<keyword evidence="2" id="KW-0472">Membrane</keyword>
<feature type="compositionally biased region" description="Low complexity" evidence="1">
    <location>
        <begin position="157"/>
        <end position="179"/>
    </location>
</feature>
<evidence type="ECO:0000313" key="4">
    <source>
        <dbReference type="RefSeq" id="XP_019646280.1"/>
    </source>
</evidence>
<dbReference type="AlphaFoldDB" id="A0A6P4ZYP3"/>
<sequence length="243" mass="26221">MFTACGDVFARGTTLPSTLPAWQSPVVCSLPIPEQGNADSSHFWTLPGVNFGQQFPLCVSAGPILTMPGVPFLSTVPPVVLVPSSRSPSALSRVRKFCKKQSSKIWTIVAICIVVSLLIVLAYPDNHAQRARLMHVPHETNVKVVSGHTSSNHDLRTTSSHHTSSTLSTVTTMTTGVSSFAPSSTRVSETTGGKTDARRRPVPPSPDKNLGLPSIKLAAPQRQRNWRWAKQIPNPYQVGKGQP</sequence>
<dbReference type="Proteomes" id="UP000515135">
    <property type="component" value="Unplaced"/>
</dbReference>
<organism evidence="3 4">
    <name type="scientific">Branchiostoma belcheri</name>
    <name type="common">Amphioxus</name>
    <dbReference type="NCBI Taxonomy" id="7741"/>
    <lineage>
        <taxon>Eukaryota</taxon>
        <taxon>Metazoa</taxon>
        <taxon>Chordata</taxon>
        <taxon>Cephalochordata</taxon>
        <taxon>Leptocardii</taxon>
        <taxon>Amphioxiformes</taxon>
        <taxon>Branchiostomatidae</taxon>
        <taxon>Branchiostoma</taxon>
    </lineage>
</organism>
<keyword evidence="3" id="KW-1185">Reference proteome</keyword>
<keyword evidence="2" id="KW-0812">Transmembrane</keyword>
<evidence type="ECO:0000313" key="3">
    <source>
        <dbReference type="Proteomes" id="UP000515135"/>
    </source>
</evidence>
<protein>
    <submittedName>
        <fullName evidence="4">Uncharacterized protein LOC109486819</fullName>
    </submittedName>
</protein>
<name>A0A6P4ZYP3_BRABE</name>
<reference evidence="4" key="1">
    <citation type="submission" date="2025-08" db="UniProtKB">
        <authorList>
            <consortium name="RefSeq"/>
        </authorList>
    </citation>
    <scope>IDENTIFICATION</scope>
    <source>
        <tissue evidence="4">Gonad</tissue>
    </source>
</reference>
<feature type="region of interest" description="Disordered" evidence="1">
    <location>
        <begin position="147"/>
        <end position="243"/>
    </location>
</feature>
<dbReference type="RefSeq" id="XP_019646280.1">
    <property type="nucleotide sequence ID" value="XM_019790721.1"/>
</dbReference>
<keyword evidence="2" id="KW-1133">Transmembrane helix</keyword>
<dbReference type="OrthoDB" id="10055541at2759"/>
<evidence type="ECO:0000256" key="1">
    <source>
        <dbReference type="SAM" id="MobiDB-lite"/>
    </source>
</evidence>
<dbReference type="GeneID" id="109486819"/>
<proteinExistence type="predicted"/>